<dbReference type="Gene3D" id="2.40.50.100">
    <property type="match status" value="1"/>
</dbReference>
<dbReference type="InterPro" id="IPR059052">
    <property type="entry name" value="HH_YbhG-like"/>
</dbReference>
<gene>
    <name evidence="5" type="ORF">LYSHEL_19820</name>
</gene>
<evidence type="ECO:0000256" key="2">
    <source>
        <dbReference type="ARBA" id="ARBA00023054"/>
    </source>
</evidence>
<dbReference type="PANTHER" id="PTHR32347:SF29">
    <property type="entry name" value="UPF0194 MEMBRANE PROTEIN YBHG"/>
    <property type="match status" value="1"/>
</dbReference>
<keyword evidence="3" id="KW-0732">Signal</keyword>
<evidence type="ECO:0000313" key="5">
    <source>
        <dbReference type="EMBL" id="BCT96111.1"/>
    </source>
</evidence>
<keyword evidence="2" id="KW-0175">Coiled coil</keyword>
<dbReference type="Pfam" id="PF25881">
    <property type="entry name" value="HH_YBHG"/>
    <property type="match status" value="1"/>
</dbReference>
<name>A0ABM7QEP3_9GAMM</name>
<reference evidence="5 6" key="1">
    <citation type="submission" date="2021-03" db="EMBL/GenBank/DDBJ databases">
        <title>Complete Genome Sequences of Two Lysobacter Strains Isolated from Sea Water (Lysobacter caseinilyticus) and Soil (Lysobacter helvus) in South Korea.</title>
        <authorList>
            <person name="Watanabe Y."/>
            <person name="Arakawa K."/>
        </authorList>
    </citation>
    <scope>NUCLEOTIDE SEQUENCE [LARGE SCALE GENOMIC DNA]</scope>
    <source>
        <strain evidence="5 6">D10</strain>
    </source>
</reference>
<sequence length="319" mass="34124">MRTTIAPALLALCIAATLPACRNDTPQALGTLEYDRITLPSPAAEKIVAIDVREGQRVKAGQSLLRLELDRTRSSTDVARAEAQRQRASLQELEAGPRSEQIAQARAQLVAAQAEERQARDYYTRVRPLGRQQLIAAAEVERARASVDNAAATARAQAEALRELEAGTRREQIAQGEAALAASEAQAAAQQVTLDKLTVVAPRDALVDSIPYKLGDQAPVGQPLAILLVGGAPYARVYVPETIRANVKVGDAARVFVGGQKESRPGTVRMIRTEPSFTPYYALIGKDAARLSYVAEITLTSGDAASLPPGLPVRVEFGK</sequence>
<comment type="subcellular location">
    <subcellularLocation>
        <location evidence="1">Cell envelope</location>
    </subcellularLocation>
</comment>
<dbReference type="RefSeq" id="WP_213433915.1">
    <property type="nucleotide sequence ID" value="NZ_AP024546.1"/>
</dbReference>
<dbReference type="InterPro" id="IPR050465">
    <property type="entry name" value="UPF0194_transport"/>
</dbReference>
<dbReference type="SUPFAM" id="SSF111369">
    <property type="entry name" value="HlyD-like secretion proteins"/>
    <property type="match status" value="1"/>
</dbReference>
<feature type="chain" id="PRO_5045114914" evidence="3">
    <location>
        <begin position="23"/>
        <end position="319"/>
    </location>
</feature>
<evidence type="ECO:0000256" key="1">
    <source>
        <dbReference type="ARBA" id="ARBA00004196"/>
    </source>
</evidence>
<dbReference type="PRINTS" id="PR01490">
    <property type="entry name" value="RTXTOXIND"/>
</dbReference>
<dbReference type="EMBL" id="AP024546">
    <property type="protein sequence ID" value="BCT96111.1"/>
    <property type="molecule type" value="Genomic_DNA"/>
</dbReference>
<dbReference type="Proteomes" id="UP000680514">
    <property type="component" value="Chromosome"/>
</dbReference>
<evidence type="ECO:0000256" key="3">
    <source>
        <dbReference type="SAM" id="SignalP"/>
    </source>
</evidence>
<evidence type="ECO:0000259" key="4">
    <source>
        <dbReference type="Pfam" id="PF25881"/>
    </source>
</evidence>
<evidence type="ECO:0000313" key="6">
    <source>
        <dbReference type="Proteomes" id="UP000680514"/>
    </source>
</evidence>
<protein>
    <submittedName>
        <fullName evidence="5">Membrane protein</fullName>
    </submittedName>
</protein>
<accession>A0ABM7QEP3</accession>
<keyword evidence="6" id="KW-1185">Reference proteome</keyword>
<feature type="domain" description="YbhG-like alpha-helical hairpin" evidence="4">
    <location>
        <begin position="80"/>
        <end position="195"/>
    </location>
</feature>
<proteinExistence type="predicted"/>
<dbReference type="PANTHER" id="PTHR32347">
    <property type="entry name" value="EFFLUX SYSTEM COMPONENT YKNX-RELATED"/>
    <property type="match status" value="1"/>
</dbReference>
<feature type="signal peptide" evidence="3">
    <location>
        <begin position="1"/>
        <end position="22"/>
    </location>
</feature>
<organism evidence="5 6">
    <name type="scientific">Lysobacter helvus</name>
    <dbReference type="NCBI Taxonomy" id="2675059"/>
    <lineage>
        <taxon>Bacteria</taxon>
        <taxon>Pseudomonadati</taxon>
        <taxon>Pseudomonadota</taxon>
        <taxon>Gammaproteobacteria</taxon>
        <taxon>Lysobacterales</taxon>
        <taxon>Lysobacteraceae</taxon>
        <taxon>Lysobacter</taxon>
    </lineage>
</organism>